<comment type="caution">
    <text evidence="1">The sequence shown here is derived from an EMBL/GenBank/DDBJ whole genome shotgun (WGS) entry which is preliminary data.</text>
</comment>
<protein>
    <submittedName>
        <fullName evidence="1">Uncharacterized protein</fullName>
    </submittedName>
</protein>
<reference evidence="1 2" key="1">
    <citation type="submission" date="2016-05" db="EMBL/GenBank/DDBJ databases">
        <title>First complete genome of the cyanobacterium Cylindrospermopsis raciborskii CS505, containing a circular chromosome and a single extrachromosomal element.</title>
        <authorList>
            <person name="Fuentes J."/>
            <person name="Tamames J."/>
            <person name="Allen E."/>
            <person name="Plominski A."/>
            <person name="Vasquez M."/>
        </authorList>
    </citation>
    <scope>NUCLEOTIDE SEQUENCE [LARGE SCALE GENOMIC DNA]</scope>
    <source>
        <strain evidence="1 2">CS505</strain>
    </source>
</reference>
<accession>A0A853MAH7</accession>
<dbReference type="Gene3D" id="2.60.120.380">
    <property type="match status" value="1"/>
</dbReference>
<gene>
    <name evidence="1" type="ORF">A9P98_03950</name>
</gene>
<sequence>MCQFLINAFLLPTNLMISNVAEYCSPSEYVKNQEMQGKISSGQIISQLIAQNKKTRIKFAKGSLCGFYSGNISQGKEFVLKLAGGQLFTSKNTGQGSIHHIYVIGPKGRITPRREATNTLSYYIPVSGDYSVYLRSVNSYSNVEFCAY</sequence>
<dbReference type="AlphaFoldDB" id="A0A853MAH7"/>
<proteinExistence type="predicted"/>
<evidence type="ECO:0000313" key="1">
    <source>
        <dbReference type="EMBL" id="OBU75562.1"/>
    </source>
</evidence>
<organism evidence="1 2">
    <name type="scientific">Cylindrospermopsis raciborskii CS-505</name>
    <dbReference type="NCBI Taxonomy" id="533240"/>
    <lineage>
        <taxon>Bacteria</taxon>
        <taxon>Bacillati</taxon>
        <taxon>Cyanobacteriota</taxon>
        <taxon>Cyanophyceae</taxon>
        <taxon>Nostocales</taxon>
        <taxon>Aphanizomenonaceae</taxon>
        <taxon>Cylindrospermopsis</taxon>
    </lineage>
</organism>
<dbReference type="Proteomes" id="UP000093903">
    <property type="component" value="Unassembled WGS sequence"/>
</dbReference>
<dbReference type="EMBL" id="LYXA01000001">
    <property type="protein sequence ID" value="OBU75562.1"/>
    <property type="molecule type" value="Genomic_DNA"/>
</dbReference>
<evidence type="ECO:0000313" key="2">
    <source>
        <dbReference type="Proteomes" id="UP000093903"/>
    </source>
</evidence>
<name>A0A853MAH7_9CYAN</name>